<dbReference type="SUPFAM" id="SSF52096">
    <property type="entry name" value="ClpP/crotonase"/>
    <property type="match status" value="1"/>
</dbReference>
<evidence type="ECO:0000256" key="1">
    <source>
        <dbReference type="ARBA" id="ARBA00005254"/>
    </source>
</evidence>
<dbReference type="Pfam" id="PF00378">
    <property type="entry name" value="ECH_1"/>
    <property type="match status" value="1"/>
</dbReference>
<dbReference type="Gene3D" id="3.90.226.10">
    <property type="entry name" value="2-enoyl-CoA Hydratase, Chain A, domain 1"/>
    <property type="match status" value="1"/>
</dbReference>
<dbReference type="PANTHER" id="PTHR11941:SF54">
    <property type="entry name" value="ENOYL-COA HYDRATASE, MITOCHONDRIAL"/>
    <property type="match status" value="1"/>
</dbReference>
<dbReference type="FunFam" id="1.10.12.10:FF:000001">
    <property type="entry name" value="Probable enoyl-CoA hydratase, mitochondrial"/>
    <property type="match status" value="1"/>
</dbReference>
<dbReference type="FunFam" id="3.90.226.10:FF:000009">
    <property type="entry name" value="Carnitinyl-CoA dehydratase"/>
    <property type="match status" value="1"/>
</dbReference>
<dbReference type="Gene3D" id="1.10.12.10">
    <property type="entry name" value="Lyase 2-enoyl-coa Hydratase, Chain A, domain 2"/>
    <property type="match status" value="1"/>
</dbReference>
<dbReference type="EMBL" id="QGTW01000012">
    <property type="protein sequence ID" value="PWW25724.1"/>
    <property type="molecule type" value="Genomic_DNA"/>
</dbReference>
<dbReference type="InterPro" id="IPR014748">
    <property type="entry name" value="Enoyl-CoA_hydra_C"/>
</dbReference>
<sequence length="259" mass="28680">MSKTYEYIEVSKQGQLGLIALNRPKVLNAINRPMVSEILDAMEGFEADSSVRAIVLSGKGRAFAAGADIDEMANDNAIDFELRNQFKDWDRLAMIKKPIIGAVQGFAFGGGFELALCCDLLYAADDAEFGFPEVNLGVMPGAGGTQRLTKLAGKTKAMEWLFTGKRISAREALHHGIVNQLISKELLMEETMKAAEQIANQAPISIRLIKEAILKAVDSPLKEGMEFERKNFYLLFSTDDQKEGMQAFIEKRKPHFKGK</sequence>
<dbReference type="GO" id="GO:0006635">
    <property type="term" value="P:fatty acid beta-oxidation"/>
    <property type="evidence" value="ECO:0007669"/>
    <property type="project" value="TreeGrafter"/>
</dbReference>
<evidence type="ECO:0000313" key="5">
    <source>
        <dbReference type="Proteomes" id="UP000247150"/>
    </source>
</evidence>
<keyword evidence="2" id="KW-0456">Lyase</keyword>
<evidence type="ECO:0000256" key="2">
    <source>
        <dbReference type="ARBA" id="ARBA00023239"/>
    </source>
</evidence>
<proteinExistence type="inferred from homology"/>
<comment type="similarity">
    <text evidence="1 3">Belongs to the enoyl-CoA hydratase/isomerase family.</text>
</comment>
<dbReference type="OrthoDB" id="9775794at2"/>
<dbReference type="PROSITE" id="PS00166">
    <property type="entry name" value="ENOYL_COA_HYDRATASE"/>
    <property type="match status" value="1"/>
</dbReference>
<organism evidence="4 5">
    <name type="scientific">Cytobacillus oceanisediminis</name>
    <dbReference type="NCBI Taxonomy" id="665099"/>
    <lineage>
        <taxon>Bacteria</taxon>
        <taxon>Bacillati</taxon>
        <taxon>Bacillota</taxon>
        <taxon>Bacilli</taxon>
        <taxon>Bacillales</taxon>
        <taxon>Bacillaceae</taxon>
        <taxon>Cytobacillus</taxon>
    </lineage>
</organism>
<evidence type="ECO:0000313" key="4">
    <source>
        <dbReference type="EMBL" id="PWW25724.1"/>
    </source>
</evidence>
<dbReference type="CDD" id="cd06558">
    <property type="entry name" value="crotonase-like"/>
    <property type="match status" value="1"/>
</dbReference>
<dbReference type="RefSeq" id="WP_110066432.1">
    <property type="nucleotide sequence ID" value="NZ_QGTW01000012.1"/>
</dbReference>
<evidence type="ECO:0000256" key="3">
    <source>
        <dbReference type="RuleBase" id="RU003707"/>
    </source>
</evidence>
<reference evidence="4 5" key="1">
    <citation type="submission" date="2018-05" db="EMBL/GenBank/DDBJ databases">
        <title>Freshwater and sediment microbial communities from various areas in North America, analyzing microbe dynamics in response to fracking.</title>
        <authorList>
            <person name="Lamendella R."/>
        </authorList>
    </citation>
    <scope>NUCLEOTIDE SEQUENCE [LARGE SCALE GENOMIC DNA]</scope>
    <source>
        <strain evidence="4 5">15_TX</strain>
    </source>
</reference>
<dbReference type="GO" id="GO:0016836">
    <property type="term" value="F:hydro-lyase activity"/>
    <property type="evidence" value="ECO:0007669"/>
    <property type="project" value="UniProtKB-ARBA"/>
</dbReference>
<dbReference type="PANTHER" id="PTHR11941">
    <property type="entry name" value="ENOYL-COA HYDRATASE-RELATED"/>
    <property type="match status" value="1"/>
</dbReference>
<dbReference type="InterPro" id="IPR001753">
    <property type="entry name" value="Enoyl-CoA_hydra/iso"/>
</dbReference>
<comment type="caution">
    <text evidence="4">The sequence shown here is derived from an EMBL/GenBank/DDBJ whole genome shotgun (WGS) entry which is preliminary data.</text>
</comment>
<dbReference type="Proteomes" id="UP000247150">
    <property type="component" value="Unassembled WGS sequence"/>
</dbReference>
<protein>
    <submittedName>
        <fullName evidence="4">Enoyl-CoA hydratase</fullName>
    </submittedName>
</protein>
<name>A0A2V2ZNT2_9BACI</name>
<dbReference type="InterPro" id="IPR018376">
    <property type="entry name" value="Enoyl-CoA_hyd/isom_CS"/>
</dbReference>
<accession>A0A2V2ZNT2</accession>
<dbReference type="InterPro" id="IPR029045">
    <property type="entry name" value="ClpP/crotonase-like_dom_sf"/>
</dbReference>
<dbReference type="AlphaFoldDB" id="A0A2V2ZNT2"/>
<gene>
    <name evidence="4" type="ORF">DFO73_11216</name>
</gene>